<name>A0ABT1MAS4_9MYCO</name>
<dbReference type="InterPro" id="IPR004675">
    <property type="entry name" value="AhpD_core"/>
</dbReference>
<sequence length="143" mass="15575">MARPMLNTAVPEAYRTTIALSAQAEKAALDAGVAPLTLELLRIRASQLNGCGYCLRMHTRDALDKGESIDRIAILPAWRETSYFSAEERAALAIAEEITHISDHRDDDTSAVSPEQAAALRWAAIAINAFNRIAISSHYAVQP</sequence>
<evidence type="ECO:0000313" key="3">
    <source>
        <dbReference type="Proteomes" id="UP001651690"/>
    </source>
</evidence>
<dbReference type="EMBL" id="JANDBD010000015">
    <property type="protein sequence ID" value="MCP9276273.1"/>
    <property type="molecule type" value="Genomic_DNA"/>
</dbReference>
<dbReference type="SUPFAM" id="SSF69118">
    <property type="entry name" value="AhpD-like"/>
    <property type="match status" value="1"/>
</dbReference>
<dbReference type="InterPro" id="IPR003779">
    <property type="entry name" value="CMD-like"/>
</dbReference>
<feature type="domain" description="Carboxymuconolactone decarboxylase-like" evidence="1">
    <location>
        <begin position="12"/>
        <end position="97"/>
    </location>
</feature>
<protein>
    <submittedName>
        <fullName evidence="2">Carboxymuconolactone decarboxylase family protein</fullName>
    </submittedName>
</protein>
<dbReference type="RefSeq" id="WP_255064233.1">
    <property type="nucleotide sequence ID" value="NZ_JANDBD010000015.1"/>
</dbReference>
<evidence type="ECO:0000259" key="1">
    <source>
        <dbReference type="Pfam" id="PF02627"/>
    </source>
</evidence>
<evidence type="ECO:0000313" key="2">
    <source>
        <dbReference type="EMBL" id="MCP9276273.1"/>
    </source>
</evidence>
<accession>A0ABT1MAS4</accession>
<dbReference type="Gene3D" id="1.20.1290.10">
    <property type="entry name" value="AhpD-like"/>
    <property type="match status" value="1"/>
</dbReference>
<dbReference type="Pfam" id="PF02627">
    <property type="entry name" value="CMD"/>
    <property type="match status" value="1"/>
</dbReference>
<dbReference type="PANTHER" id="PTHR34846:SF5">
    <property type="entry name" value="CARBOXYMUCONOLACTONE DECARBOXYLASE-LIKE DOMAIN-CONTAINING PROTEIN"/>
    <property type="match status" value="1"/>
</dbReference>
<comment type="caution">
    <text evidence="2">The sequence shown here is derived from an EMBL/GenBank/DDBJ whole genome shotgun (WGS) entry which is preliminary data.</text>
</comment>
<dbReference type="InterPro" id="IPR029032">
    <property type="entry name" value="AhpD-like"/>
</dbReference>
<reference evidence="2 3" key="1">
    <citation type="submission" date="2022-06" db="EMBL/GenBank/DDBJ databases">
        <title>Mycolicibacterium sp. CAU 1645 isolated from seawater.</title>
        <authorList>
            <person name="Kim W."/>
        </authorList>
    </citation>
    <scope>NUCLEOTIDE SEQUENCE [LARGE SCALE GENOMIC DNA]</scope>
    <source>
        <strain evidence="2 3">CAU 1645</strain>
    </source>
</reference>
<dbReference type="NCBIfam" id="TIGR00778">
    <property type="entry name" value="ahpD_dom"/>
    <property type="match status" value="1"/>
</dbReference>
<organism evidence="2 3">
    <name type="scientific">Mycolicibacterium arenosum</name>
    <dbReference type="NCBI Taxonomy" id="2952157"/>
    <lineage>
        <taxon>Bacteria</taxon>
        <taxon>Bacillati</taxon>
        <taxon>Actinomycetota</taxon>
        <taxon>Actinomycetes</taxon>
        <taxon>Mycobacteriales</taxon>
        <taxon>Mycobacteriaceae</taxon>
        <taxon>Mycolicibacterium</taxon>
    </lineage>
</organism>
<proteinExistence type="predicted"/>
<dbReference type="Proteomes" id="UP001651690">
    <property type="component" value="Unassembled WGS sequence"/>
</dbReference>
<gene>
    <name evidence="2" type="ORF">NM203_29200</name>
</gene>
<keyword evidence="3" id="KW-1185">Reference proteome</keyword>
<dbReference type="PANTHER" id="PTHR34846">
    <property type="entry name" value="4-CARBOXYMUCONOLACTONE DECARBOXYLASE FAMILY PROTEIN (AFU_ORTHOLOGUE AFUA_6G11590)"/>
    <property type="match status" value="1"/>
</dbReference>